<dbReference type="Gene3D" id="3.30.565.10">
    <property type="entry name" value="Histidine kinase-like ATPase, C-terminal domain"/>
    <property type="match status" value="1"/>
</dbReference>
<dbReference type="SUPFAM" id="SSF47095">
    <property type="entry name" value="HMG-box"/>
    <property type="match status" value="1"/>
</dbReference>
<dbReference type="SMART" id="SM00398">
    <property type="entry name" value="HMG"/>
    <property type="match status" value="1"/>
</dbReference>
<protein>
    <submittedName>
        <fullName evidence="6">Putative dna mismatch repair protein</fullName>
    </submittedName>
</protein>
<feature type="compositionally biased region" description="Basic and acidic residues" evidence="4">
    <location>
        <begin position="455"/>
        <end position="469"/>
    </location>
</feature>
<dbReference type="GO" id="GO:0140664">
    <property type="term" value="F:ATP-dependent DNA damage sensor activity"/>
    <property type="evidence" value="ECO:0007669"/>
    <property type="project" value="InterPro"/>
</dbReference>
<name>A0A0V0GA43_TRIDM</name>
<feature type="DNA-binding region" description="HMG box" evidence="3">
    <location>
        <begin position="542"/>
        <end position="601"/>
    </location>
</feature>
<feature type="region of interest" description="Disordered" evidence="4">
    <location>
        <begin position="438"/>
        <end position="469"/>
    </location>
</feature>
<keyword evidence="3" id="KW-0238">DNA-binding</keyword>
<dbReference type="InterPro" id="IPR013507">
    <property type="entry name" value="DNA_mismatch_S5_2-like"/>
</dbReference>
<dbReference type="Pfam" id="PF01119">
    <property type="entry name" value="DNA_mis_repair"/>
    <property type="match status" value="1"/>
</dbReference>
<dbReference type="InterPro" id="IPR036910">
    <property type="entry name" value="HMG_box_dom_sf"/>
</dbReference>
<dbReference type="PANTHER" id="PTHR10073">
    <property type="entry name" value="DNA MISMATCH REPAIR PROTEIN MLH, PMS, MUTL"/>
    <property type="match status" value="1"/>
</dbReference>
<accession>A0A0V0GA43</accession>
<dbReference type="InterPro" id="IPR020568">
    <property type="entry name" value="Ribosomal_Su5_D2-typ_SF"/>
</dbReference>
<dbReference type="InterPro" id="IPR014721">
    <property type="entry name" value="Ribsml_uS5_D2-typ_fold_subgr"/>
</dbReference>
<dbReference type="Gene3D" id="3.30.230.10">
    <property type="match status" value="1"/>
</dbReference>
<dbReference type="GO" id="GO:0032389">
    <property type="term" value="C:MutLalpha complex"/>
    <property type="evidence" value="ECO:0007669"/>
    <property type="project" value="TreeGrafter"/>
</dbReference>
<dbReference type="CDD" id="cd00782">
    <property type="entry name" value="MutL_Trans"/>
    <property type="match status" value="1"/>
</dbReference>
<dbReference type="GO" id="GO:0006298">
    <property type="term" value="P:mismatch repair"/>
    <property type="evidence" value="ECO:0007669"/>
    <property type="project" value="InterPro"/>
</dbReference>
<proteinExistence type="inferred from homology"/>
<reference evidence="6" key="1">
    <citation type="journal article" date="2018" name="J. Proteomics">
        <title>Exploring the molecular complexity of Triatoma dimidiata sialome.</title>
        <authorList>
            <person name="Santiago P.B."/>
            <person name="de Araujo C.N."/>
            <person name="Charneau S."/>
            <person name="Bastos I.M.D."/>
            <person name="Assumpcao T.C.F."/>
            <person name="Queiroz R.M.L."/>
            <person name="Praca Y.R."/>
            <person name="Cordeiro T.M."/>
            <person name="Garcia C.H.S."/>
            <person name="da Silva I.G."/>
            <person name="Raiol T."/>
            <person name="Motta F.N."/>
            <person name="de Araujo Oliveira J.V."/>
            <person name="de Sousa M.V."/>
            <person name="Ribeiro J.M.C."/>
            <person name="de Santana J.M."/>
        </authorList>
    </citation>
    <scope>NUCLEOTIDE SEQUENCE</scope>
    <source>
        <strain evidence="6">Santander</strain>
        <tissue evidence="6">Salivary glands</tissue>
    </source>
</reference>
<comment type="similarity">
    <text evidence="1">Belongs to the DNA mismatch repair MutL/HexB family.</text>
</comment>
<dbReference type="GO" id="GO:0030983">
    <property type="term" value="F:mismatched DNA binding"/>
    <property type="evidence" value="ECO:0007669"/>
    <property type="project" value="InterPro"/>
</dbReference>
<dbReference type="GO" id="GO:0016887">
    <property type="term" value="F:ATP hydrolysis activity"/>
    <property type="evidence" value="ECO:0007669"/>
    <property type="project" value="InterPro"/>
</dbReference>
<dbReference type="Pfam" id="PF00505">
    <property type="entry name" value="HMG_box"/>
    <property type="match status" value="1"/>
</dbReference>
<evidence type="ECO:0000313" key="6">
    <source>
        <dbReference type="EMBL" id="JAP04791.1"/>
    </source>
</evidence>
<dbReference type="InterPro" id="IPR036890">
    <property type="entry name" value="HATPase_C_sf"/>
</dbReference>
<dbReference type="SUPFAM" id="SSF55874">
    <property type="entry name" value="ATPase domain of HSP90 chaperone/DNA topoisomerase II/histidine kinase"/>
    <property type="match status" value="1"/>
</dbReference>
<dbReference type="EMBL" id="GECL01001333">
    <property type="protein sequence ID" value="JAP04791.1"/>
    <property type="molecule type" value="Transcribed_RNA"/>
</dbReference>
<feature type="compositionally biased region" description="Polar residues" evidence="4">
    <location>
        <begin position="442"/>
        <end position="454"/>
    </location>
</feature>
<dbReference type="CDD" id="cd00084">
    <property type="entry name" value="HMG-box_SF"/>
    <property type="match status" value="1"/>
</dbReference>
<dbReference type="SUPFAM" id="SSF54211">
    <property type="entry name" value="Ribosomal protein S5 domain 2-like"/>
    <property type="match status" value="1"/>
</dbReference>
<dbReference type="SMART" id="SM01340">
    <property type="entry name" value="DNA_mis_repair"/>
    <property type="match status" value="1"/>
</dbReference>
<dbReference type="PROSITE" id="PS50118">
    <property type="entry name" value="HMG_BOX_2"/>
    <property type="match status" value="1"/>
</dbReference>
<evidence type="ECO:0000259" key="5">
    <source>
        <dbReference type="PROSITE" id="PS50118"/>
    </source>
</evidence>
<evidence type="ECO:0000256" key="1">
    <source>
        <dbReference type="ARBA" id="ARBA00006082"/>
    </source>
</evidence>
<feature type="non-terminal residue" evidence="6">
    <location>
        <position position="1"/>
    </location>
</feature>
<sequence>SLCAVSQVTVTTKTDCDEIAKTYSFDNNGNITSSRVSHLNIGTIVTVQGLFKNLPVRKQFLTSGKKKAQELNCVANIVKSFGLIQPSLRIVLNHNKFRIWQKTAVTTVQECLVQVIPHTVSKYLHEINYTEDNLKIQLIVPSKDCYVWNTCYGIAIDPVSLFVNSRPVKNKHIQKTVQEEIHQFFGSTIPKNKNPFCLIAITLPTNCVDVNLEPNKTKVIITEMEHVVKVLRDQLIRYYIGALVPPKPSIDENLSDNVIKRKNVERTPVKAKVAKKTDKKENITPKKTINESQHCIIDGKIEESVQLKDGFEFHPQTKASCILNEINNENRIDEMMISSTSLNTSENDLCQTVIEEGSGSLNLEENLNDLDSVLNIIESDLSSVSKSELNIKDISVSIDCPEKKSNSDEELVGVMSNDESSVDSFTTEVLQRISEDFKKSSNGDTADMKTSTQKEVVEHTENEIVSKDKKLPSGVNMNEITLSQWSRGDVKLNGQVVESSIKIGKEEDLIKRKLDSIPSCSSNDHTSSHGVLSERSISSQMGCKQLSGFTKFAKEMRSKIIQQTPGITFTEVAAELASRWRVLHEDEKRIYEDKTKENKEKPKLIKMPMKIKDPTYKPKPVSIRYNPPTEVKGKKFIKTKSIDLNVNKLKLALEKRINYQPPSRNLIATHEDNVLLIYEQGNIISASIERMKEAIVLHNNLEQIKISLKVLDTRVPMFQSDLDLDLWNILDSLETNFDDTFKTIIVIVDERITNNGFRIEKIPGVQENKYYITDVPSDIEHCGLNELKEILQFISLNNCVKLKDCRPKKILNFIKKETLKDKTLLDSHSLTDRVNVMDIYRYWSENLKPVTRNCPHFRPVCKQLFPFF</sequence>
<dbReference type="InterPro" id="IPR038973">
    <property type="entry name" value="MutL/Mlh/Pms-like"/>
</dbReference>
<keyword evidence="2" id="KW-0227">DNA damage</keyword>
<dbReference type="GO" id="GO:0005524">
    <property type="term" value="F:ATP binding"/>
    <property type="evidence" value="ECO:0007669"/>
    <property type="project" value="InterPro"/>
</dbReference>
<evidence type="ECO:0000256" key="4">
    <source>
        <dbReference type="SAM" id="MobiDB-lite"/>
    </source>
</evidence>
<keyword evidence="3" id="KW-0539">Nucleus</keyword>
<feature type="domain" description="HMG box" evidence="5">
    <location>
        <begin position="542"/>
        <end position="601"/>
    </location>
</feature>
<dbReference type="InterPro" id="IPR009071">
    <property type="entry name" value="HMG_box_dom"/>
</dbReference>
<dbReference type="Gene3D" id="1.10.30.10">
    <property type="entry name" value="High mobility group box domain"/>
    <property type="match status" value="1"/>
</dbReference>
<dbReference type="AlphaFoldDB" id="A0A0V0GA43"/>
<evidence type="ECO:0000256" key="2">
    <source>
        <dbReference type="ARBA" id="ARBA00022763"/>
    </source>
</evidence>
<dbReference type="PANTHER" id="PTHR10073:SF54">
    <property type="entry name" value="PMS1 PROTEIN HOMOLOG 1"/>
    <property type="match status" value="1"/>
</dbReference>
<evidence type="ECO:0000256" key="3">
    <source>
        <dbReference type="PROSITE-ProRule" id="PRU00267"/>
    </source>
</evidence>
<organism evidence="6">
    <name type="scientific">Triatoma dimidiata</name>
    <name type="common">Kissing bug</name>
    <name type="synonym">Meccus dimidiatus</name>
    <dbReference type="NCBI Taxonomy" id="72491"/>
    <lineage>
        <taxon>Eukaryota</taxon>
        <taxon>Metazoa</taxon>
        <taxon>Ecdysozoa</taxon>
        <taxon>Arthropoda</taxon>
        <taxon>Hexapoda</taxon>
        <taxon>Insecta</taxon>
        <taxon>Pterygota</taxon>
        <taxon>Neoptera</taxon>
        <taxon>Paraneoptera</taxon>
        <taxon>Hemiptera</taxon>
        <taxon>Heteroptera</taxon>
        <taxon>Panheteroptera</taxon>
        <taxon>Cimicomorpha</taxon>
        <taxon>Reduviidae</taxon>
        <taxon>Triatominae</taxon>
        <taxon>Triatoma</taxon>
    </lineage>
</organism>